<reference evidence="1 2" key="1">
    <citation type="journal article" date="2019" name="Genome Biol. Evol.">
        <title>Insights into the evolution of the New World diploid cottons (Gossypium, subgenus Houzingenia) based on genome sequencing.</title>
        <authorList>
            <person name="Grover C.E."/>
            <person name="Arick M.A. 2nd"/>
            <person name="Thrash A."/>
            <person name="Conover J.L."/>
            <person name="Sanders W.S."/>
            <person name="Peterson D.G."/>
            <person name="Frelichowski J.E."/>
            <person name="Scheffler J.A."/>
            <person name="Scheffler B.E."/>
            <person name="Wendel J.F."/>
        </authorList>
    </citation>
    <scope>NUCLEOTIDE SEQUENCE [LARGE SCALE GENOMIC DNA]</scope>
    <source>
        <strain evidence="1">8</strain>
        <tissue evidence="1">Leaf</tissue>
    </source>
</reference>
<organism evidence="1 2">
    <name type="scientific">Gossypium trilobum</name>
    <dbReference type="NCBI Taxonomy" id="34281"/>
    <lineage>
        <taxon>Eukaryota</taxon>
        <taxon>Viridiplantae</taxon>
        <taxon>Streptophyta</taxon>
        <taxon>Embryophyta</taxon>
        <taxon>Tracheophyta</taxon>
        <taxon>Spermatophyta</taxon>
        <taxon>Magnoliopsida</taxon>
        <taxon>eudicotyledons</taxon>
        <taxon>Gunneridae</taxon>
        <taxon>Pentapetalae</taxon>
        <taxon>rosids</taxon>
        <taxon>malvids</taxon>
        <taxon>Malvales</taxon>
        <taxon>Malvaceae</taxon>
        <taxon>Malvoideae</taxon>
        <taxon>Gossypium</taxon>
    </lineage>
</organism>
<dbReference type="Gene3D" id="3.30.420.10">
    <property type="entry name" value="Ribonuclease H-like superfamily/Ribonuclease H"/>
    <property type="match status" value="1"/>
</dbReference>
<sequence>MGLVRLNGMIFALDRYWIRKKNIEQVEIIGIDIEDEARCGGVLRDNKGVPYAMFSGLIEATGSGMAEVRVIKTVVEMFISMGWHEKVPLVIESSTSVVQEWLLDRSYRPWMLRNLFIGIDCGINQLLHAQFAIIHQQGSSMANDLAKASIKRSSIFKA</sequence>
<evidence type="ECO:0000313" key="1">
    <source>
        <dbReference type="EMBL" id="MBA0780800.1"/>
    </source>
</evidence>
<dbReference type="AlphaFoldDB" id="A0A7J9F681"/>
<accession>A0A7J9F681</accession>
<dbReference type="EMBL" id="JABEZW010000011">
    <property type="protein sequence ID" value="MBA0780800.1"/>
    <property type="molecule type" value="Genomic_DNA"/>
</dbReference>
<protein>
    <recommendedName>
        <fullName evidence="3">RNase H type-1 domain-containing protein</fullName>
    </recommendedName>
</protein>
<name>A0A7J9F681_9ROSI</name>
<gene>
    <name evidence="1" type="ORF">Gotri_004858</name>
</gene>
<dbReference type="InterPro" id="IPR036397">
    <property type="entry name" value="RNaseH_sf"/>
</dbReference>
<dbReference type="Proteomes" id="UP000593568">
    <property type="component" value="Unassembled WGS sequence"/>
</dbReference>
<dbReference type="GO" id="GO:0003676">
    <property type="term" value="F:nucleic acid binding"/>
    <property type="evidence" value="ECO:0007669"/>
    <property type="project" value="InterPro"/>
</dbReference>
<evidence type="ECO:0000313" key="2">
    <source>
        <dbReference type="Proteomes" id="UP000593568"/>
    </source>
</evidence>
<comment type="caution">
    <text evidence="1">The sequence shown here is derived from an EMBL/GenBank/DDBJ whole genome shotgun (WGS) entry which is preliminary data.</text>
</comment>
<proteinExistence type="predicted"/>
<keyword evidence="2" id="KW-1185">Reference proteome</keyword>
<evidence type="ECO:0008006" key="3">
    <source>
        <dbReference type="Google" id="ProtNLM"/>
    </source>
</evidence>